<evidence type="ECO:0000313" key="2">
    <source>
        <dbReference type="EMBL" id="PJZ64214.1"/>
    </source>
</evidence>
<accession>A0A2M9Z748</accession>
<dbReference type="GO" id="GO:0008556">
    <property type="term" value="F:P-type potassium transmembrane transporter activity"/>
    <property type="evidence" value="ECO:0007669"/>
    <property type="project" value="InterPro"/>
</dbReference>
<dbReference type="RefSeq" id="WP_207766323.1">
    <property type="nucleotide sequence ID" value="NZ_RQFH01000014.1"/>
</dbReference>
<name>A0A2M9Z748_9LEPT</name>
<dbReference type="InterPro" id="IPR011726">
    <property type="entry name" value="KdpF"/>
</dbReference>
<reference evidence="2 3" key="1">
    <citation type="submission" date="2017-07" db="EMBL/GenBank/DDBJ databases">
        <title>Leptospira spp. isolated from tropical soils.</title>
        <authorList>
            <person name="Thibeaux R."/>
            <person name="Iraola G."/>
            <person name="Ferres I."/>
            <person name="Bierque E."/>
            <person name="Girault D."/>
            <person name="Soupe-Gilbert M.-E."/>
            <person name="Picardeau M."/>
            <person name="Goarant C."/>
        </authorList>
    </citation>
    <scope>NUCLEOTIDE SEQUENCE [LARGE SCALE GENOMIC DNA]</scope>
    <source>
        <strain evidence="2 3">FH2-C-A2</strain>
    </source>
</reference>
<comment type="caution">
    <text evidence="2">The sequence shown here is derived from an EMBL/GenBank/DDBJ whole genome shotgun (WGS) entry which is preliminary data.</text>
</comment>
<dbReference type="Pfam" id="PF09604">
    <property type="entry name" value="Potass_KdpF"/>
    <property type="match status" value="1"/>
</dbReference>
<evidence type="ECO:0000256" key="1">
    <source>
        <dbReference type="SAM" id="Phobius"/>
    </source>
</evidence>
<keyword evidence="1" id="KW-1133">Transmembrane helix</keyword>
<keyword evidence="1" id="KW-0472">Membrane</keyword>
<keyword evidence="1" id="KW-0812">Transmembrane</keyword>
<dbReference type="AlphaFoldDB" id="A0A2M9Z748"/>
<dbReference type="PROSITE" id="PS51257">
    <property type="entry name" value="PROKAR_LIPOPROTEIN"/>
    <property type="match status" value="1"/>
</dbReference>
<gene>
    <name evidence="2" type="ORF">CH371_19035</name>
</gene>
<dbReference type="Proteomes" id="UP000231912">
    <property type="component" value="Unassembled WGS sequence"/>
</dbReference>
<organism evidence="2 3">
    <name type="scientific">Leptospira wolffii</name>
    <dbReference type="NCBI Taxonomy" id="409998"/>
    <lineage>
        <taxon>Bacteria</taxon>
        <taxon>Pseudomonadati</taxon>
        <taxon>Spirochaetota</taxon>
        <taxon>Spirochaetia</taxon>
        <taxon>Leptospirales</taxon>
        <taxon>Leptospiraceae</taxon>
        <taxon>Leptospira</taxon>
    </lineage>
</organism>
<sequence>MTNPGKRVRFFLFDRISKEARRGGNLPFSFLACLVFAICGYLTFAILRPEKF</sequence>
<dbReference type="EMBL" id="NPDT01000011">
    <property type="protein sequence ID" value="PJZ64214.1"/>
    <property type="molecule type" value="Genomic_DNA"/>
</dbReference>
<dbReference type="GO" id="GO:0005886">
    <property type="term" value="C:plasma membrane"/>
    <property type="evidence" value="ECO:0007669"/>
    <property type="project" value="InterPro"/>
</dbReference>
<evidence type="ECO:0000313" key="3">
    <source>
        <dbReference type="Proteomes" id="UP000231912"/>
    </source>
</evidence>
<feature type="transmembrane region" description="Helical" evidence="1">
    <location>
        <begin position="28"/>
        <end position="47"/>
    </location>
</feature>
<protein>
    <submittedName>
        <fullName evidence="2">Uncharacterized protein</fullName>
    </submittedName>
</protein>
<proteinExistence type="predicted"/>